<name>A0ABS6JP34_9BACI</name>
<dbReference type="PANTHER" id="PTHR43792:SF9">
    <property type="entry name" value="RIBOSOMAL-PROTEIN-ALANINE ACETYLTRANSFERASE"/>
    <property type="match status" value="1"/>
</dbReference>
<dbReference type="Proteomes" id="UP000790580">
    <property type="component" value="Unassembled WGS sequence"/>
</dbReference>
<evidence type="ECO:0000259" key="1">
    <source>
        <dbReference type="PROSITE" id="PS51186"/>
    </source>
</evidence>
<comment type="caution">
    <text evidence="2">The sequence shown here is derived from an EMBL/GenBank/DDBJ whole genome shotgun (WGS) entry which is preliminary data.</text>
</comment>
<dbReference type="SUPFAM" id="SSF55729">
    <property type="entry name" value="Acyl-CoA N-acyltransferases (Nat)"/>
    <property type="match status" value="1"/>
</dbReference>
<dbReference type="Gene3D" id="3.40.630.30">
    <property type="match status" value="1"/>
</dbReference>
<dbReference type="InterPro" id="IPR051531">
    <property type="entry name" value="N-acetyltransferase"/>
</dbReference>
<evidence type="ECO:0000313" key="2">
    <source>
        <dbReference type="EMBL" id="MBU9719851.1"/>
    </source>
</evidence>
<dbReference type="PANTHER" id="PTHR43792">
    <property type="entry name" value="GNAT FAMILY, PUTATIVE (AFU_ORTHOLOGUE AFUA_3G00765)-RELATED-RELATED"/>
    <property type="match status" value="1"/>
</dbReference>
<sequence length="191" mass="22325">MEIEDIYGDLPSLETDRLVLRKITLNDVDDMYSYSSSNDVSRYVTWDTHDSIKDTKAFVKFAKNQYENKKIAPWGIILKENDKFIGTIDFVWWKPVHKTAEIGYVLSQEYWGQGLMPEAAREIIKFGFEKMDLVRIQAKCFVENVPSQRVMEKVGMTYEGTLRKSMLVKGEHRDLKTYSILREEFEGKSVD</sequence>
<organism evidence="2 3">
    <name type="scientific">Evansella alkalicola</name>
    <dbReference type="NCBI Taxonomy" id="745819"/>
    <lineage>
        <taxon>Bacteria</taxon>
        <taxon>Bacillati</taxon>
        <taxon>Bacillota</taxon>
        <taxon>Bacilli</taxon>
        <taxon>Bacillales</taxon>
        <taxon>Bacillaceae</taxon>
        <taxon>Evansella</taxon>
    </lineage>
</organism>
<dbReference type="Pfam" id="PF13302">
    <property type="entry name" value="Acetyltransf_3"/>
    <property type="match status" value="1"/>
</dbReference>
<feature type="domain" description="N-acetyltransferase" evidence="1">
    <location>
        <begin position="18"/>
        <end position="179"/>
    </location>
</feature>
<dbReference type="PROSITE" id="PS51186">
    <property type="entry name" value="GNAT"/>
    <property type="match status" value="1"/>
</dbReference>
<dbReference type="CDD" id="cd04301">
    <property type="entry name" value="NAT_SF"/>
    <property type="match status" value="1"/>
</dbReference>
<reference evidence="2 3" key="1">
    <citation type="submission" date="2021-06" db="EMBL/GenBank/DDBJ databases">
        <title>Bacillus sp. RD4P76, an endophyte from a halophyte.</title>
        <authorList>
            <person name="Sun J.-Q."/>
        </authorList>
    </citation>
    <scope>NUCLEOTIDE SEQUENCE [LARGE SCALE GENOMIC DNA]</scope>
    <source>
        <strain evidence="2 3">JCM 17098</strain>
    </source>
</reference>
<keyword evidence="3" id="KW-1185">Reference proteome</keyword>
<dbReference type="InterPro" id="IPR000182">
    <property type="entry name" value="GNAT_dom"/>
</dbReference>
<accession>A0ABS6JP34</accession>
<proteinExistence type="predicted"/>
<dbReference type="InterPro" id="IPR016181">
    <property type="entry name" value="Acyl_CoA_acyltransferase"/>
</dbReference>
<dbReference type="RefSeq" id="WP_088074222.1">
    <property type="nucleotide sequence ID" value="NZ_JAHQCR010000004.1"/>
</dbReference>
<protein>
    <submittedName>
        <fullName evidence="2">GNAT family N-acetyltransferase</fullName>
    </submittedName>
</protein>
<gene>
    <name evidence="2" type="ORF">KS407_00175</name>
</gene>
<dbReference type="EMBL" id="JAHQCR010000004">
    <property type="protein sequence ID" value="MBU9719851.1"/>
    <property type="molecule type" value="Genomic_DNA"/>
</dbReference>
<evidence type="ECO:0000313" key="3">
    <source>
        <dbReference type="Proteomes" id="UP000790580"/>
    </source>
</evidence>